<dbReference type="InterPro" id="IPR050309">
    <property type="entry name" value="Type-B_Carboxylest/Lipase"/>
</dbReference>
<evidence type="ECO:0000256" key="2">
    <source>
        <dbReference type="SAM" id="SignalP"/>
    </source>
</evidence>
<keyword evidence="2" id="KW-0732">Signal</keyword>
<organism evidence="4 5">
    <name type="scientific">Chironomus riparius</name>
    <dbReference type="NCBI Taxonomy" id="315576"/>
    <lineage>
        <taxon>Eukaryota</taxon>
        <taxon>Metazoa</taxon>
        <taxon>Ecdysozoa</taxon>
        <taxon>Arthropoda</taxon>
        <taxon>Hexapoda</taxon>
        <taxon>Insecta</taxon>
        <taxon>Pterygota</taxon>
        <taxon>Neoptera</taxon>
        <taxon>Endopterygota</taxon>
        <taxon>Diptera</taxon>
        <taxon>Nematocera</taxon>
        <taxon>Chironomoidea</taxon>
        <taxon>Chironomidae</taxon>
        <taxon>Chironominae</taxon>
        <taxon>Chironomus</taxon>
    </lineage>
</organism>
<evidence type="ECO:0000313" key="5">
    <source>
        <dbReference type="Proteomes" id="UP001153620"/>
    </source>
</evidence>
<name>A0A9N9WLA6_9DIPT</name>
<feature type="signal peptide" evidence="2">
    <location>
        <begin position="1"/>
        <end position="20"/>
    </location>
</feature>
<dbReference type="PANTHER" id="PTHR11559">
    <property type="entry name" value="CARBOXYLESTERASE"/>
    <property type="match status" value="1"/>
</dbReference>
<dbReference type="Proteomes" id="UP001153620">
    <property type="component" value="Chromosome 1"/>
</dbReference>
<reference evidence="4" key="1">
    <citation type="submission" date="2022-01" db="EMBL/GenBank/DDBJ databases">
        <authorList>
            <person name="King R."/>
        </authorList>
    </citation>
    <scope>NUCLEOTIDE SEQUENCE</scope>
</reference>
<keyword evidence="5" id="KW-1185">Reference proteome</keyword>
<keyword evidence="1" id="KW-0325">Glycoprotein</keyword>
<dbReference type="Pfam" id="PF00135">
    <property type="entry name" value="COesterase"/>
    <property type="match status" value="1"/>
</dbReference>
<accession>A0A9N9WLA6</accession>
<dbReference type="AlphaFoldDB" id="A0A9N9WLA6"/>
<dbReference type="OrthoDB" id="6846267at2759"/>
<feature type="domain" description="Carboxylesterase type B" evidence="3">
    <location>
        <begin position="32"/>
        <end position="490"/>
    </location>
</feature>
<proteinExistence type="predicted"/>
<gene>
    <name evidence="4" type="ORF">CHIRRI_LOCUS2917</name>
</gene>
<dbReference type="InterPro" id="IPR029058">
    <property type="entry name" value="AB_hydrolase_fold"/>
</dbReference>
<feature type="chain" id="PRO_5040419476" description="Carboxylesterase type B domain-containing protein" evidence="2">
    <location>
        <begin position="21"/>
        <end position="544"/>
    </location>
</feature>
<evidence type="ECO:0000259" key="3">
    <source>
        <dbReference type="Pfam" id="PF00135"/>
    </source>
</evidence>
<dbReference type="Gene3D" id="3.40.50.1820">
    <property type="entry name" value="alpha/beta hydrolase"/>
    <property type="match status" value="1"/>
</dbReference>
<protein>
    <recommendedName>
        <fullName evidence="3">Carboxylesterase type B domain-containing protein</fullName>
    </recommendedName>
</protein>
<dbReference type="InterPro" id="IPR002018">
    <property type="entry name" value="CarbesteraseB"/>
</dbReference>
<evidence type="ECO:0000313" key="4">
    <source>
        <dbReference type="EMBL" id="CAG9799959.1"/>
    </source>
</evidence>
<reference evidence="4" key="2">
    <citation type="submission" date="2022-10" db="EMBL/GenBank/DDBJ databases">
        <authorList>
            <consortium name="ENA_rothamsted_submissions"/>
            <consortium name="culmorum"/>
            <person name="King R."/>
        </authorList>
    </citation>
    <scope>NUCLEOTIDE SEQUENCE</scope>
</reference>
<sequence length="544" mass="62659">MALLEMKFCILLFCTIMMFAKFQPSIYLDIHVVKIESGPIIGEENLNHFAFKGIPYAEANRFSEARPFSKRWHRILSFNKFGNVCAQYDHWTYGFHGDEDCLNLNVYVPKSVIESDELLPVIVFIHGGAFMFGGSDFYGQDAFMREQNTILVTINYRLGILGFLSTEDEVLPGNLGLKDQVEALKWIQRNIEAFKGDRRNVTIAGFSAGGASVQLHYFSPLSDGLFKNGISHSGVALNPWVMAENAREKAFIVGKSVGCKYHDSKKLLRCLKKVPVAKLVSAAKIFQPFLYNPFSPFGVVVENDYANAFLTDHPQKILENRKFKPRPWITSVTRDEGLYPATEFYNNKTLKQLDEKWNDLASFLLDFNSTTYDNQKKLEWSKTIRKFYFDDERINDENFGRLTKLMTDRLFKNGFYNSVVLQSSYSKTYCYYFEYETEQHAMDELRNTTNFLGVAHGDDVFLVYNNRKLRDYTSDEKTIGQHFIEMYKLFNQQNIVRYAGKQIEASDGSTVQCMNIGSSSDYSMKVLDKSFGEVDFWKSLNIPE</sequence>
<evidence type="ECO:0000256" key="1">
    <source>
        <dbReference type="ARBA" id="ARBA00023180"/>
    </source>
</evidence>
<dbReference type="SUPFAM" id="SSF53474">
    <property type="entry name" value="alpha/beta-Hydrolases"/>
    <property type="match status" value="1"/>
</dbReference>
<dbReference type="EMBL" id="OU895877">
    <property type="protein sequence ID" value="CAG9799959.1"/>
    <property type="molecule type" value="Genomic_DNA"/>
</dbReference>